<feature type="non-terminal residue" evidence="1">
    <location>
        <position position="1"/>
    </location>
</feature>
<gene>
    <name evidence="1" type="ORF">MHBO_004910</name>
</gene>
<organism evidence="1 2">
    <name type="scientific">Bonamia ostreae</name>
    <dbReference type="NCBI Taxonomy" id="126728"/>
    <lineage>
        <taxon>Eukaryota</taxon>
        <taxon>Sar</taxon>
        <taxon>Rhizaria</taxon>
        <taxon>Endomyxa</taxon>
        <taxon>Ascetosporea</taxon>
        <taxon>Haplosporida</taxon>
        <taxon>Bonamia</taxon>
    </lineage>
</organism>
<keyword evidence="2" id="KW-1185">Reference proteome</keyword>
<sequence length="217" mass="24906">LDLYLFPYLKAYVDTGAKHCDKLIFFGKIVKSSLGNKFLKVLMYVDPATLINDNKEIKLMLGGSGYIYSTKLNFPGEALVFGDIDHKKSNVEEFLKLERSFKISETDFVRMCEENNFKIVKVSYKDEKLPDEAFEEYREKTEDKESVEDEMGSPVSIGEPLEKVGLWNRSFSTATRFGAKSCFGRRTESLGSGYFRRNGNVKFRASQLVRCSKLLFR</sequence>
<dbReference type="EMBL" id="JBDODL010005752">
    <property type="protein sequence ID" value="MES1923346.1"/>
    <property type="molecule type" value="Genomic_DNA"/>
</dbReference>
<accession>A0ABV2AUJ9</accession>
<evidence type="ECO:0000313" key="1">
    <source>
        <dbReference type="EMBL" id="MES1923346.1"/>
    </source>
</evidence>
<feature type="non-terminal residue" evidence="1">
    <location>
        <position position="217"/>
    </location>
</feature>
<name>A0ABV2AUJ9_9EUKA</name>
<dbReference type="Proteomes" id="UP001439008">
    <property type="component" value="Unassembled WGS sequence"/>
</dbReference>
<reference evidence="1 2" key="1">
    <citation type="journal article" date="2024" name="BMC Biol.">
        <title>Comparative genomics of Ascetosporea gives new insight into the evolutionary basis for animal parasitism in Rhizaria.</title>
        <authorList>
            <person name="Hiltunen Thoren M."/>
            <person name="Onut-Brannstrom I."/>
            <person name="Alfjorden A."/>
            <person name="Peckova H."/>
            <person name="Swords F."/>
            <person name="Hooper C."/>
            <person name="Holzer A.S."/>
            <person name="Bass D."/>
            <person name="Burki F."/>
        </authorList>
    </citation>
    <scope>NUCLEOTIDE SEQUENCE [LARGE SCALE GENOMIC DNA]</scope>
    <source>
        <strain evidence="1">20-A016</strain>
    </source>
</reference>
<proteinExistence type="predicted"/>
<comment type="caution">
    <text evidence="1">The sequence shown here is derived from an EMBL/GenBank/DDBJ whole genome shotgun (WGS) entry which is preliminary data.</text>
</comment>
<protein>
    <submittedName>
        <fullName evidence="1">Uncharacterized protein</fullName>
    </submittedName>
</protein>
<evidence type="ECO:0000313" key="2">
    <source>
        <dbReference type="Proteomes" id="UP001439008"/>
    </source>
</evidence>